<dbReference type="Proteomes" id="UP000318538">
    <property type="component" value="Chromosome"/>
</dbReference>
<feature type="compositionally biased region" description="Low complexity" evidence="1">
    <location>
        <begin position="129"/>
        <end position="139"/>
    </location>
</feature>
<evidence type="ECO:0000313" key="3">
    <source>
        <dbReference type="Proteomes" id="UP000318538"/>
    </source>
</evidence>
<gene>
    <name evidence="2" type="ORF">K227x_31490</name>
</gene>
<evidence type="ECO:0000313" key="2">
    <source>
        <dbReference type="EMBL" id="QDT04754.1"/>
    </source>
</evidence>
<name>A0A517NC89_9BACT</name>
<proteinExistence type="predicted"/>
<feature type="region of interest" description="Disordered" evidence="1">
    <location>
        <begin position="1"/>
        <end position="86"/>
    </location>
</feature>
<dbReference type="AlphaFoldDB" id="A0A517NC89"/>
<feature type="region of interest" description="Disordered" evidence="1">
    <location>
        <begin position="106"/>
        <end position="313"/>
    </location>
</feature>
<sequence length="347" mass="37046">MGSGGEGAKEAKVASAHSTIGRRASKHHMPWPNTTKPPRLPSPPPLSLPRRASPLPRFEREFYSHSNRGRGVGGEGAKQHSQASASLRTIPGAPNYALTAGIQAPLTPTLSPRSHPSSTWMGSGGEGANGAQAASAQSKSGRRASKHHMPRPNATKPPRLPSLPPSPSHDVPPLSPRLNASSTRIQTGGEGSGVRGPSNTAKHRRHSAPPPAHQTTRFKPASRPPSPQPSPPDPIQAPLGWDRGERGQKEPRLQARKARSDAGRRSTTCRGPTPQTRPAYRVPHASPSHVLPPLSPGLNASSTRTQTGGEGSGVVGPRLRRLLLRFGGFTCRLEFFQLTFQRWRMGH</sequence>
<protein>
    <submittedName>
        <fullName evidence="2">Uncharacterized protein</fullName>
    </submittedName>
</protein>
<feature type="compositionally biased region" description="Pro residues" evidence="1">
    <location>
        <begin position="38"/>
        <end position="47"/>
    </location>
</feature>
<feature type="compositionally biased region" description="Basic residues" evidence="1">
    <location>
        <begin position="140"/>
        <end position="150"/>
    </location>
</feature>
<organism evidence="2 3">
    <name type="scientific">Rubripirellula lacrimiformis</name>
    <dbReference type="NCBI Taxonomy" id="1930273"/>
    <lineage>
        <taxon>Bacteria</taxon>
        <taxon>Pseudomonadati</taxon>
        <taxon>Planctomycetota</taxon>
        <taxon>Planctomycetia</taxon>
        <taxon>Pirellulales</taxon>
        <taxon>Pirellulaceae</taxon>
        <taxon>Rubripirellula</taxon>
    </lineage>
</organism>
<dbReference type="EMBL" id="CP036525">
    <property type="protein sequence ID" value="QDT04754.1"/>
    <property type="molecule type" value="Genomic_DNA"/>
</dbReference>
<dbReference type="KEGG" id="rlc:K227x_31490"/>
<feature type="compositionally biased region" description="Pro residues" evidence="1">
    <location>
        <begin position="222"/>
        <end position="235"/>
    </location>
</feature>
<feature type="compositionally biased region" description="Polar residues" evidence="1">
    <location>
        <begin position="106"/>
        <end position="121"/>
    </location>
</feature>
<keyword evidence="3" id="KW-1185">Reference proteome</keyword>
<feature type="compositionally biased region" description="Pro residues" evidence="1">
    <location>
        <begin position="158"/>
        <end position="167"/>
    </location>
</feature>
<feature type="compositionally biased region" description="Basic and acidic residues" evidence="1">
    <location>
        <begin position="242"/>
        <end position="264"/>
    </location>
</feature>
<reference evidence="2 3" key="1">
    <citation type="submission" date="2019-02" db="EMBL/GenBank/DDBJ databases">
        <title>Deep-cultivation of Planctomycetes and their phenomic and genomic characterization uncovers novel biology.</title>
        <authorList>
            <person name="Wiegand S."/>
            <person name="Jogler M."/>
            <person name="Boedeker C."/>
            <person name="Pinto D."/>
            <person name="Vollmers J."/>
            <person name="Rivas-Marin E."/>
            <person name="Kohn T."/>
            <person name="Peeters S.H."/>
            <person name="Heuer A."/>
            <person name="Rast P."/>
            <person name="Oberbeckmann S."/>
            <person name="Bunk B."/>
            <person name="Jeske O."/>
            <person name="Meyerdierks A."/>
            <person name="Storesund J.E."/>
            <person name="Kallscheuer N."/>
            <person name="Luecker S."/>
            <person name="Lage O.M."/>
            <person name="Pohl T."/>
            <person name="Merkel B.J."/>
            <person name="Hornburger P."/>
            <person name="Mueller R.-W."/>
            <person name="Bruemmer F."/>
            <person name="Labrenz M."/>
            <person name="Spormann A.M."/>
            <person name="Op den Camp H."/>
            <person name="Overmann J."/>
            <person name="Amann R."/>
            <person name="Jetten M.S.M."/>
            <person name="Mascher T."/>
            <person name="Medema M.H."/>
            <person name="Devos D.P."/>
            <person name="Kaster A.-K."/>
            <person name="Ovreas L."/>
            <person name="Rohde M."/>
            <person name="Galperin M.Y."/>
            <person name="Jogler C."/>
        </authorList>
    </citation>
    <scope>NUCLEOTIDE SEQUENCE [LARGE SCALE GENOMIC DNA]</scope>
    <source>
        <strain evidence="2 3">K22_7</strain>
    </source>
</reference>
<evidence type="ECO:0000256" key="1">
    <source>
        <dbReference type="SAM" id="MobiDB-lite"/>
    </source>
</evidence>
<feature type="compositionally biased region" description="Polar residues" evidence="1">
    <location>
        <begin position="298"/>
        <end position="307"/>
    </location>
</feature>
<accession>A0A517NC89</accession>
<feature type="compositionally biased region" description="Polar residues" evidence="1">
    <location>
        <begin position="265"/>
        <end position="276"/>
    </location>
</feature>